<keyword evidence="4" id="KW-1185">Reference proteome</keyword>
<protein>
    <recommendedName>
        <fullName evidence="2">AF-9 ANC1 homology domain-containing protein</fullName>
    </recommendedName>
</protein>
<dbReference type="InterPro" id="IPR040930">
    <property type="entry name" value="AF-9_AHD"/>
</dbReference>
<dbReference type="InterPro" id="IPR052790">
    <property type="entry name" value="YEATS_domain"/>
</dbReference>
<dbReference type="AlphaFoldDB" id="A0A8C2UXX8"/>
<dbReference type="Pfam" id="PF17793">
    <property type="entry name" value="AHD"/>
    <property type="match status" value="1"/>
</dbReference>
<reference evidence="3" key="2">
    <citation type="submission" date="2025-09" db="UniProtKB">
        <authorList>
            <consortium name="Ensembl"/>
        </authorList>
    </citation>
    <scope>IDENTIFICATION</scope>
</reference>
<evidence type="ECO:0000313" key="3">
    <source>
        <dbReference type="Ensembl" id="ENSCLAP00000006425.1"/>
    </source>
</evidence>
<dbReference type="OMA" id="PHNETPP"/>
<proteinExistence type="predicted"/>
<dbReference type="Ensembl" id="ENSCLAT00000006532.1">
    <property type="protein sequence ID" value="ENSCLAP00000006425.1"/>
    <property type="gene ID" value="ENSCLAG00000004540.1"/>
</dbReference>
<organism evidence="3 4">
    <name type="scientific">Chinchilla lanigera</name>
    <name type="common">Long-tailed chinchilla</name>
    <name type="synonym">Chinchilla villidera</name>
    <dbReference type="NCBI Taxonomy" id="34839"/>
    <lineage>
        <taxon>Eukaryota</taxon>
        <taxon>Metazoa</taxon>
        <taxon>Chordata</taxon>
        <taxon>Craniata</taxon>
        <taxon>Vertebrata</taxon>
        <taxon>Euteleostomi</taxon>
        <taxon>Mammalia</taxon>
        <taxon>Eutheria</taxon>
        <taxon>Euarchontoglires</taxon>
        <taxon>Glires</taxon>
        <taxon>Rodentia</taxon>
        <taxon>Hystricomorpha</taxon>
        <taxon>Chinchillidae</taxon>
        <taxon>Chinchilla</taxon>
    </lineage>
</organism>
<evidence type="ECO:0000313" key="4">
    <source>
        <dbReference type="Proteomes" id="UP000694398"/>
    </source>
</evidence>
<accession>A0A8C2UXX8</accession>
<dbReference type="Gene3D" id="1.20.1270.290">
    <property type="match status" value="1"/>
</dbReference>
<feature type="compositionally biased region" description="Acidic residues" evidence="1">
    <location>
        <begin position="8"/>
        <end position="23"/>
    </location>
</feature>
<evidence type="ECO:0000256" key="1">
    <source>
        <dbReference type="SAM" id="MobiDB-lite"/>
    </source>
</evidence>
<dbReference type="GO" id="GO:0045893">
    <property type="term" value="P:positive regulation of DNA-templated transcription"/>
    <property type="evidence" value="ECO:0007669"/>
    <property type="project" value="TreeGrafter"/>
</dbReference>
<dbReference type="GO" id="GO:0003682">
    <property type="term" value="F:chromatin binding"/>
    <property type="evidence" value="ECO:0007669"/>
    <property type="project" value="TreeGrafter"/>
</dbReference>
<feature type="compositionally biased region" description="Low complexity" evidence="1">
    <location>
        <begin position="39"/>
        <end position="55"/>
    </location>
</feature>
<feature type="region of interest" description="Disordered" evidence="1">
    <location>
        <begin position="1"/>
        <end position="70"/>
    </location>
</feature>
<dbReference type="GO" id="GO:0008023">
    <property type="term" value="C:transcription elongation factor complex"/>
    <property type="evidence" value="ECO:0007669"/>
    <property type="project" value="TreeGrafter"/>
</dbReference>
<dbReference type="PANTHER" id="PTHR47827:SF5">
    <property type="entry name" value="PROTEIN AF-9"/>
    <property type="match status" value="1"/>
</dbReference>
<evidence type="ECO:0000259" key="2">
    <source>
        <dbReference type="Pfam" id="PF17793"/>
    </source>
</evidence>
<dbReference type="GeneTree" id="ENSGT00940000155903"/>
<name>A0A8C2UXX8_CHILA</name>
<feature type="domain" description="AF-9 ANC1 homology" evidence="2">
    <location>
        <begin position="85"/>
        <end position="135"/>
    </location>
</feature>
<dbReference type="Proteomes" id="UP000694398">
    <property type="component" value="Unassembled WGS sequence"/>
</dbReference>
<reference evidence="3" key="1">
    <citation type="submission" date="2025-08" db="UniProtKB">
        <authorList>
            <consortium name="Ensembl"/>
        </authorList>
    </citation>
    <scope>IDENTIFICATION</scope>
</reference>
<dbReference type="PANTHER" id="PTHR47827">
    <property type="entry name" value="AHD DOMAIN-CONTAINING PROTEIN"/>
    <property type="match status" value="1"/>
</dbReference>
<sequence>MKDLHSDDSEEALDEAEDNDNDSEMERLVNRRGSRSRRVSLSAGSDSESSSAFSPLHHEPPSPSLKTENNQILKLKNKQIKNGELDKSVELHRRLMMLKERHILQQIVNLIEASGHFHMTNTAFDFDLCSLDKTTS</sequence>